<dbReference type="Pfam" id="PF02540">
    <property type="entry name" value="NAD_synthase"/>
    <property type="match status" value="1"/>
</dbReference>
<dbReference type="STRING" id="48269.A0A183LNC8"/>
<reference evidence="8 9" key="1">
    <citation type="submission" date="2018-11" db="EMBL/GenBank/DDBJ databases">
        <authorList>
            <consortium name="Pathogen Informatics"/>
        </authorList>
    </citation>
    <scope>NUCLEOTIDE SEQUENCE [LARGE SCALE GENOMIC DNA]</scope>
    <source>
        <strain evidence="8 9">Zambia</strain>
    </source>
</reference>
<evidence type="ECO:0000256" key="5">
    <source>
        <dbReference type="ARBA" id="ARBA00022840"/>
    </source>
</evidence>
<dbReference type="GO" id="GO:0005524">
    <property type="term" value="F:ATP binding"/>
    <property type="evidence" value="ECO:0007669"/>
    <property type="project" value="UniProtKB-UniRule"/>
</dbReference>
<dbReference type="InterPro" id="IPR022310">
    <property type="entry name" value="NAD/GMP_synthase"/>
</dbReference>
<dbReference type="SUPFAM" id="SSF52317">
    <property type="entry name" value="Class I glutamine amidotransferase-like"/>
    <property type="match status" value="1"/>
</dbReference>
<dbReference type="Gene3D" id="3.40.50.620">
    <property type="entry name" value="HUPs"/>
    <property type="match status" value="1"/>
</dbReference>
<name>A0A183LNC8_9TREM</name>
<organism evidence="8 9">
    <name type="scientific">Schistosoma margrebowiei</name>
    <dbReference type="NCBI Taxonomy" id="48269"/>
    <lineage>
        <taxon>Eukaryota</taxon>
        <taxon>Metazoa</taxon>
        <taxon>Spiralia</taxon>
        <taxon>Lophotrochozoa</taxon>
        <taxon>Platyhelminthes</taxon>
        <taxon>Trematoda</taxon>
        <taxon>Digenea</taxon>
        <taxon>Strigeidida</taxon>
        <taxon>Schistosomatoidea</taxon>
        <taxon>Schistosomatidae</taxon>
        <taxon>Schistosoma</taxon>
    </lineage>
</organism>
<dbReference type="GO" id="GO:0003921">
    <property type="term" value="F:GMP synthase activity"/>
    <property type="evidence" value="ECO:0007669"/>
    <property type="project" value="InterPro"/>
</dbReference>
<dbReference type="PANTHER" id="PTHR11922:SF2">
    <property type="entry name" value="GMP SYNTHASE [GLUTAMINE-HYDROLYZING]"/>
    <property type="match status" value="1"/>
</dbReference>
<keyword evidence="4 7" id="KW-0658">Purine biosynthesis</keyword>
<dbReference type="CDD" id="cd01742">
    <property type="entry name" value="GATase1_GMP_Synthase"/>
    <property type="match status" value="1"/>
</dbReference>
<keyword evidence="5 7" id="KW-0067">ATP-binding</keyword>
<dbReference type="Gene3D" id="3.40.50.880">
    <property type="match status" value="1"/>
</dbReference>
<feature type="binding site" evidence="7">
    <location>
        <begin position="220"/>
        <end position="226"/>
    </location>
    <ligand>
        <name>ATP</name>
        <dbReference type="ChEBI" id="CHEBI:30616"/>
    </ligand>
</feature>
<evidence type="ECO:0000256" key="6">
    <source>
        <dbReference type="ARBA" id="ARBA00022962"/>
    </source>
</evidence>
<dbReference type="SUPFAM" id="SSF52402">
    <property type="entry name" value="Adenine nucleotide alpha hydrolases-like"/>
    <property type="match status" value="1"/>
</dbReference>
<dbReference type="InterPro" id="IPR029062">
    <property type="entry name" value="Class_I_gatase-like"/>
</dbReference>
<evidence type="ECO:0000256" key="1">
    <source>
        <dbReference type="ARBA" id="ARBA00022598"/>
    </source>
</evidence>
<dbReference type="PRINTS" id="PR00097">
    <property type="entry name" value="ANTSNTHASEII"/>
</dbReference>
<dbReference type="PRINTS" id="PR00096">
    <property type="entry name" value="GATASE"/>
</dbReference>
<evidence type="ECO:0000256" key="4">
    <source>
        <dbReference type="ARBA" id="ARBA00022755"/>
    </source>
</evidence>
<dbReference type="GO" id="GO:0005829">
    <property type="term" value="C:cytosol"/>
    <property type="evidence" value="ECO:0007669"/>
    <property type="project" value="TreeGrafter"/>
</dbReference>
<dbReference type="NCBIfam" id="TIGR00888">
    <property type="entry name" value="guaA_Nterm"/>
    <property type="match status" value="1"/>
</dbReference>
<protein>
    <submittedName>
        <fullName evidence="8">Uncharacterized protein</fullName>
    </submittedName>
</protein>
<dbReference type="InterPro" id="IPR014729">
    <property type="entry name" value="Rossmann-like_a/b/a_fold"/>
</dbReference>
<dbReference type="PROSITE" id="PS51273">
    <property type="entry name" value="GATASE_TYPE_1"/>
    <property type="match status" value="1"/>
</dbReference>
<keyword evidence="9" id="KW-1185">Reference proteome</keyword>
<dbReference type="EMBL" id="UZAI01001809">
    <property type="protein sequence ID" value="VDO65458.1"/>
    <property type="molecule type" value="Genomic_DNA"/>
</dbReference>
<dbReference type="InterPro" id="IPR004739">
    <property type="entry name" value="GMP_synth_GATase"/>
</dbReference>
<evidence type="ECO:0000313" key="9">
    <source>
        <dbReference type="Proteomes" id="UP000277204"/>
    </source>
</evidence>
<keyword evidence="6" id="KW-0315">Glutamine amidotransferase</keyword>
<proteinExistence type="predicted"/>
<dbReference type="InterPro" id="IPR017926">
    <property type="entry name" value="GATASE"/>
</dbReference>
<accession>A0A183LNC8</accession>
<evidence type="ECO:0000256" key="2">
    <source>
        <dbReference type="ARBA" id="ARBA00022741"/>
    </source>
</evidence>
<keyword evidence="3 7" id="KW-0332">GMP biosynthesis</keyword>
<evidence type="ECO:0000256" key="7">
    <source>
        <dbReference type="PROSITE-ProRule" id="PRU00886"/>
    </source>
</evidence>
<sequence length="389" mass="43232">MEKIAILDAGAQYGKVIDRRVRELSVFSEMLPINTPLETLMKADYKAFIISGSPDSVYQSMSCTCDPKLFDANIPILGICYGMQLINKVFGGQVMEGDTRQDGIFQIDCDTTSPLFEGLSKQEHVLFTHGDHCITAATGFKVIAKSSSNIAGIANDEKRLYGVQFHPEVDLSTCGLKILKNFLFNICNLKGDFKMSDRVEFCISKIREAVGQNKILILLSGGVDSTVCAALLSKTLDPSQIIAVHIDNGFLRKNESLRVIESLKSLGIKGSHILLHYLTLPSSSDQCRTVTIFPEDKRQIIGDTFVRVSNGSNKLCIFIILLGTLRPDLIESASHLASQRADTIKTHHNTTTLVQILQKQVGKRENFTHYDKKLFVVHKYVYDLNLLLV</sequence>
<keyword evidence="2 7" id="KW-0547">Nucleotide-binding</keyword>
<dbReference type="Proteomes" id="UP000277204">
    <property type="component" value="Unassembled WGS sequence"/>
</dbReference>
<evidence type="ECO:0000313" key="8">
    <source>
        <dbReference type="EMBL" id="VDO65458.1"/>
    </source>
</evidence>
<keyword evidence="1" id="KW-0436">Ligase</keyword>
<dbReference type="PANTHER" id="PTHR11922">
    <property type="entry name" value="GMP SYNTHASE-RELATED"/>
    <property type="match status" value="1"/>
</dbReference>
<evidence type="ECO:0000256" key="3">
    <source>
        <dbReference type="ARBA" id="ARBA00022749"/>
    </source>
</evidence>
<dbReference type="AlphaFoldDB" id="A0A183LNC8"/>
<dbReference type="InterPro" id="IPR025777">
    <property type="entry name" value="GMPS_ATP_PPase_dom"/>
</dbReference>
<dbReference type="PROSITE" id="PS51553">
    <property type="entry name" value="GMPS_ATP_PPASE"/>
    <property type="match status" value="1"/>
</dbReference>
<gene>
    <name evidence="8" type="ORF">SMRZ_LOCUS5303</name>
</gene>
<dbReference type="Pfam" id="PF00117">
    <property type="entry name" value="GATase"/>
    <property type="match status" value="1"/>
</dbReference>